<protein>
    <submittedName>
        <fullName evidence="3">Family 10 glycosylhydrolase</fullName>
    </submittedName>
</protein>
<dbReference type="PANTHER" id="PTHR43405">
    <property type="entry name" value="GLYCOSYL HYDROLASE DIGH"/>
    <property type="match status" value="1"/>
</dbReference>
<evidence type="ECO:0000259" key="2">
    <source>
        <dbReference type="Pfam" id="PF02638"/>
    </source>
</evidence>
<proteinExistence type="predicted"/>
<feature type="domain" description="Glycosyl hydrolase-like 10" evidence="2">
    <location>
        <begin position="2"/>
        <end position="75"/>
    </location>
</feature>
<reference evidence="3 4" key="1">
    <citation type="submission" date="2024-06" db="EMBL/GenBank/DDBJ databases">
        <title>Genome sequences for Pseudomonas syringae strains with characterized LPS.</title>
        <authorList>
            <person name="Baltrus D.A."/>
            <person name="Krings L."/>
        </authorList>
    </citation>
    <scope>NUCLEOTIDE SEQUENCE [LARGE SCALE GENOMIC DNA]</scope>
    <source>
        <strain evidence="3 4">NCPPB2708</strain>
    </source>
</reference>
<gene>
    <name evidence="3" type="ORF">ACDH53_26785</name>
</gene>
<dbReference type="Pfam" id="PF02638">
    <property type="entry name" value="GHL10"/>
    <property type="match status" value="1"/>
</dbReference>
<evidence type="ECO:0000256" key="1">
    <source>
        <dbReference type="ARBA" id="ARBA00022729"/>
    </source>
</evidence>
<dbReference type="InterPro" id="IPR052177">
    <property type="entry name" value="Divisome_Glycosyl_Hydrolase"/>
</dbReference>
<comment type="caution">
    <text evidence="3">The sequence shown here is derived from an EMBL/GenBank/DDBJ whole genome shotgun (WGS) entry which is preliminary data.</text>
</comment>
<feature type="non-terminal residue" evidence="3">
    <location>
        <position position="1"/>
    </location>
</feature>
<sequence>PNYDFAYADTRKWVIDGIIDYIAPQVYWSFAREVARYDVITQWWADTVRGTGTALYVCMALYKVGAASAAEPDWTVEAGVPEMTRQLDLNDSLAEVSGCMLFRHMFLRASQTQQVVDYLKLRWADV</sequence>
<dbReference type="InterPro" id="IPR003790">
    <property type="entry name" value="GHL10"/>
</dbReference>
<keyword evidence="1" id="KW-0732">Signal</keyword>
<organism evidence="3 4">
    <name type="scientific">Pseudomonas tremae</name>
    <dbReference type="NCBI Taxonomy" id="200454"/>
    <lineage>
        <taxon>Bacteria</taxon>
        <taxon>Pseudomonadati</taxon>
        <taxon>Pseudomonadota</taxon>
        <taxon>Gammaproteobacteria</taxon>
        <taxon>Pseudomonadales</taxon>
        <taxon>Pseudomonadaceae</taxon>
        <taxon>Pseudomonas</taxon>
    </lineage>
</organism>
<evidence type="ECO:0000313" key="3">
    <source>
        <dbReference type="EMBL" id="MFA0940971.1"/>
    </source>
</evidence>
<dbReference type="EMBL" id="JBGMSU010000057">
    <property type="protein sequence ID" value="MFA0940971.1"/>
    <property type="molecule type" value="Genomic_DNA"/>
</dbReference>
<dbReference type="RefSeq" id="WP_371903881.1">
    <property type="nucleotide sequence ID" value="NZ_JBGMSU010000057.1"/>
</dbReference>
<dbReference type="Proteomes" id="UP001569512">
    <property type="component" value="Unassembled WGS sequence"/>
</dbReference>
<accession>A0ABV4PLT1</accession>
<keyword evidence="4" id="KW-1185">Reference proteome</keyword>
<name>A0ABV4PLT1_9PSED</name>
<evidence type="ECO:0000313" key="4">
    <source>
        <dbReference type="Proteomes" id="UP001569512"/>
    </source>
</evidence>
<dbReference type="PANTHER" id="PTHR43405:SF1">
    <property type="entry name" value="GLYCOSYL HYDROLASE DIGH"/>
    <property type="match status" value="1"/>
</dbReference>